<gene>
    <name evidence="1" type="ORF">Patl1_29212</name>
</gene>
<sequence>MLYKITKKASEKHKDKVRKMAMRFASSFLLFLFMSSSSIAVAFHIPVVNVTAMPSVFLFGDSTFDVGTNNFLNVNQTIKANFLYNGIDFPYSTPTGRFSNGYNTADQIVRLLGYKRSPPSFLSLLNHSSTFKGRILQGVNFASGGSGLLDKTGNQFNNSMSLRKQIDQFLTVYANITTIMGPEETANMVSKSLFLISVGSNDVFDFLENSTTSPGNLLDNMLSTYHDNLKSLYDIGARKFGIISIPPIGCCPAARLYNNTGGCFEEGNEFAKKFYNATEELLYGMKSELPGMTYSLGNSYEMTMTVIENAYAFGITDTATACCGDGKTQCNQKTIPCNNRNEYLFWDRFHPTQRTSELAALTLYAGSTRFVTPFNFSMLASNDV</sequence>
<dbReference type="Proteomes" id="UP001164250">
    <property type="component" value="Chromosome 5"/>
</dbReference>
<name>A0ACC1BH04_9ROSI</name>
<organism evidence="1 2">
    <name type="scientific">Pistacia atlantica</name>
    <dbReference type="NCBI Taxonomy" id="434234"/>
    <lineage>
        <taxon>Eukaryota</taxon>
        <taxon>Viridiplantae</taxon>
        <taxon>Streptophyta</taxon>
        <taxon>Embryophyta</taxon>
        <taxon>Tracheophyta</taxon>
        <taxon>Spermatophyta</taxon>
        <taxon>Magnoliopsida</taxon>
        <taxon>eudicotyledons</taxon>
        <taxon>Gunneridae</taxon>
        <taxon>Pentapetalae</taxon>
        <taxon>rosids</taxon>
        <taxon>malvids</taxon>
        <taxon>Sapindales</taxon>
        <taxon>Anacardiaceae</taxon>
        <taxon>Pistacia</taxon>
    </lineage>
</organism>
<accession>A0ACC1BH04</accession>
<keyword evidence="2" id="KW-1185">Reference proteome</keyword>
<evidence type="ECO:0000313" key="2">
    <source>
        <dbReference type="Proteomes" id="UP001164250"/>
    </source>
</evidence>
<evidence type="ECO:0000313" key="1">
    <source>
        <dbReference type="EMBL" id="KAJ0098131.1"/>
    </source>
</evidence>
<protein>
    <submittedName>
        <fullName evidence="1">Uncharacterized protein</fullName>
    </submittedName>
</protein>
<dbReference type="EMBL" id="CM047901">
    <property type="protein sequence ID" value="KAJ0098131.1"/>
    <property type="molecule type" value="Genomic_DNA"/>
</dbReference>
<comment type="caution">
    <text evidence="1">The sequence shown here is derived from an EMBL/GenBank/DDBJ whole genome shotgun (WGS) entry which is preliminary data.</text>
</comment>
<reference evidence="2" key="1">
    <citation type="journal article" date="2023" name="G3 (Bethesda)">
        <title>Genome assembly and association tests identify interacting loci associated with vigor, precocity, and sex in interspecific pistachio rootstocks.</title>
        <authorList>
            <person name="Palmer W."/>
            <person name="Jacygrad E."/>
            <person name="Sagayaradj S."/>
            <person name="Cavanaugh K."/>
            <person name="Han R."/>
            <person name="Bertier L."/>
            <person name="Beede B."/>
            <person name="Kafkas S."/>
            <person name="Golino D."/>
            <person name="Preece J."/>
            <person name="Michelmore R."/>
        </authorList>
    </citation>
    <scope>NUCLEOTIDE SEQUENCE [LARGE SCALE GENOMIC DNA]</scope>
</reference>
<proteinExistence type="predicted"/>